<dbReference type="PANTHER" id="PTHR30603:SF47">
    <property type="entry name" value="RNA POLYMERASE SIGMA FACTOR SIGD, CHLOROPLASTIC"/>
    <property type="match status" value="1"/>
</dbReference>
<dbReference type="PROSITE" id="PS00716">
    <property type="entry name" value="SIGMA70_2"/>
    <property type="match status" value="1"/>
</dbReference>
<dbReference type="InterPro" id="IPR036388">
    <property type="entry name" value="WH-like_DNA-bd_sf"/>
</dbReference>
<dbReference type="PANTHER" id="PTHR30603">
    <property type="entry name" value="RNA POLYMERASE SIGMA FACTOR RPO"/>
    <property type="match status" value="1"/>
</dbReference>
<dbReference type="InterPro" id="IPR013324">
    <property type="entry name" value="RNA_pol_sigma_r3/r4-like"/>
</dbReference>
<dbReference type="Proteomes" id="UP000242497">
    <property type="component" value="Unassembled WGS sequence"/>
</dbReference>
<evidence type="ECO:0000259" key="1">
    <source>
        <dbReference type="PROSITE" id="PS00716"/>
    </source>
</evidence>
<dbReference type="STRING" id="1123349.SAMN02744037_02130"/>
<organism evidence="2 3">
    <name type="scientific">Tepidibacter formicigenes DSM 15518</name>
    <dbReference type="NCBI Taxonomy" id="1123349"/>
    <lineage>
        <taxon>Bacteria</taxon>
        <taxon>Bacillati</taxon>
        <taxon>Bacillota</taxon>
        <taxon>Clostridia</taxon>
        <taxon>Peptostreptococcales</taxon>
        <taxon>Peptostreptococcaceae</taxon>
        <taxon>Tepidibacter</taxon>
    </lineage>
</organism>
<protein>
    <submittedName>
        <fullName evidence="2">Sigma-70, region 4</fullName>
    </submittedName>
</protein>
<dbReference type="GO" id="GO:0006352">
    <property type="term" value="P:DNA-templated transcription initiation"/>
    <property type="evidence" value="ECO:0007669"/>
    <property type="project" value="InterPro"/>
</dbReference>
<dbReference type="Pfam" id="PF04545">
    <property type="entry name" value="Sigma70_r4"/>
    <property type="match status" value="1"/>
</dbReference>
<dbReference type="GO" id="GO:0003700">
    <property type="term" value="F:DNA-binding transcription factor activity"/>
    <property type="evidence" value="ECO:0007669"/>
    <property type="project" value="InterPro"/>
</dbReference>
<evidence type="ECO:0000313" key="2">
    <source>
        <dbReference type="EMBL" id="SHK32813.1"/>
    </source>
</evidence>
<dbReference type="InterPro" id="IPR050239">
    <property type="entry name" value="Sigma-70_RNA_pol_init_factors"/>
</dbReference>
<dbReference type="InterPro" id="IPR000943">
    <property type="entry name" value="RNA_pol_sigma70"/>
</dbReference>
<dbReference type="RefSeq" id="WP_072889826.1">
    <property type="nucleotide sequence ID" value="NZ_FRAE01000058.1"/>
</dbReference>
<dbReference type="Gene3D" id="1.10.10.10">
    <property type="entry name" value="Winged helix-like DNA-binding domain superfamily/Winged helix DNA-binding domain"/>
    <property type="match status" value="1"/>
</dbReference>
<keyword evidence="3" id="KW-1185">Reference proteome</keyword>
<accession>A0A1M6RK30</accession>
<dbReference type="PRINTS" id="PR00046">
    <property type="entry name" value="SIGMA70FCT"/>
</dbReference>
<proteinExistence type="predicted"/>
<sequence>MLQEQSIFIKLKGFNQLIEDSLKKKIKISDILEHNDFTQEEIAILKSEKLKQFLDLIIFGLKCSLIGSFTGNRQAEILVKRYGLDGGRVLTLQQMGDEFGVSKERVRQLQEKMLKKLTPTKTRHILEEIIVLTACNVLEKEYSPNLRDKENNEL</sequence>
<dbReference type="OrthoDB" id="9787585at2"/>
<evidence type="ECO:0000313" key="3">
    <source>
        <dbReference type="Proteomes" id="UP000242497"/>
    </source>
</evidence>
<dbReference type="EMBL" id="FRAE01000058">
    <property type="protein sequence ID" value="SHK32813.1"/>
    <property type="molecule type" value="Genomic_DNA"/>
</dbReference>
<gene>
    <name evidence="2" type="ORF">SAMN02744037_02130</name>
</gene>
<dbReference type="AlphaFoldDB" id="A0A1M6RK30"/>
<dbReference type="SUPFAM" id="SSF88659">
    <property type="entry name" value="Sigma3 and sigma4 domains of RNA polymerase sigma factors"/>
    <property type="match status" value="1"/>
</dbReference>
<feature type="domain" description="RNA polymerase sigma-70" evidence="1">
    <location>
        <begin position="91"/>
        <end position="117"/>
    </location>
</feature>
<dbReference type="InterPro" id="IPR007630">
    <property type="entry name" value="RNA_pol_sigma70_r4"/>
</dbReference>
<reference evidence="3" key="1">
    <citation type="submission" date="2016-11" db="EMBL/GenBank/DDBJ databases">
        <authorList>
            <person name="Varghese N."/>
            <person name="Submissions S."/>
        </authorList>
    </citation>
    <scope>NUCLEOTIDE SEQUENCE [LARGE SCALE GENOMIC DNA]</scope>
    <source>
        <strain evidence="3">DSM 15518</strain>
    </source>
</reference>
<name>A0A1M6RK30_9FIRM</name>